<organism evidence="1 2">
    <name type="scientific">Fontibacter flavus</name>
    <dbReference type="NCBI Taxonomy" id="654838"/>
    <lineage>
        <taxon>Bacteria</taxon>
        <taxon>Pseudomonadati</taxon>
        <taxon>Bacteroidota</taxon>
        <taxon>Cytophagia</taxon>
        <taxon>Cytophagales</taxon>
        <taxon>Cyclobacteriaceae</taxon>
        <taxon>Fontibacter</taxon>
    </lineage>
</organism>
<dbReference type="EMBL" id="JBHLWI010000015">
    <property type="protein sequence ID" value="MFC0262408.1"/>
    <property type="molecule type" value="Genomic_DNA"/>
</dbReference>
<dbReference type="Gene3D" id="3.90.1140.10">
    <property type="entry name" value="Cyclic phosphodiesterase"/>
    <property type="match status" value="1"/>
</dbReference>
<dbReference type="InterPro" id="IPR009097">
    <property type="entry name" value="Cyclic_Pdiesterase"/>
</dbReference>
<name>A0ABV6FRE2_9BACT</name>
<proteinExistence type="predicted"/>
<dbReference type="Proteomes" id="UP001589797">
    <property type="component" value="Unassembled WGS sequence"/>
</dbReference>
<reference evidence="1 2" key="1">
    <citation type="submission" date="2024-09" db="EMBL/GenBank/DDBJ databases">
        <authorList>
            <person name="Sun Q."/>
            <person name="Mori K."/>
        </authorList>
    </citation>
    <scope>NUCLEOTIDE SEQUENCE [LARGE SCALE GENOMIC DNA]</scope>
    <source>
        <strain evidence="1 2">CCM 7650</strain>
    </source>
</reference>
<keyword evidence="1" id="KW-0436">Ligase</keyword>
<dbReference type="InterPro" id="IPR050580">
    <property type="entry name" value="2H_phosphoesterase_YjcG-like"/>
</dbReference>
<dbReference type="PANTHER" id="PTHR40037">
    <property type="entry name" value="PHOSPHOESTERASE YJCG-RELATED"/>
    <property type="match status" value="1"/>
</dbReference>
<dbReference type="PANTHER" id="PTHR40037:SF1">
    <property type="entry name" value="PHOSPHOESTERASE SAOUHSC_00951-RELATED"/>
    <property type="match status" value="1"/>
</dbReference>
<dbReference type="Pfam" id="PF13563">
    <property type="entry name" value="2_5_RNA_ligase2"/>
    <property type="match status" value="1"/>
</dbReference>
<evidence type="ECO:0000313" key="1">
    <source>
        <dbReference type="EMBL" id="MFC0262408.1"/>
    </source>
</evidence>
<dbReference type="RefSeq" id="WP_382386850.1">
    <property type="nucleotide sequence ID" value="NZ_JBHLWI010000015.1"/>
</dbReference>
<sequence>MARIPAKYYLALVPEGPIQEAATSLKEEMKALYNLKYALKSPAHITVKMPFEWNENKEQVLIQKLEEFFEPFMAFDLKFEGFDHFGRRVIFVDVQPSGVLNALQKALNDFCKRELKLNNELSDKAFHPHMTISFKDLKPKNFDLYWKHITTKSFEADYFVKDVALLKRLEGRWQVIYRFTLKS</sequence>
<dbReference type="SUPFAM" id="SSF55144">
    <property type="entry name" value="LigT-like"/>
    <property type="match status" value="1"/>
</dbReference>
<protein>
    <submittedName>
        <fullName evidence="1">2'-5' RNA ligase family protein</fullName>
    </submittedName>
</protein>
<comment type="caution">
    <text evidence="1">The sequence shown here is derived from an EMBL/GenBank/DDBJ whole genome shotgun (WGS) entry which is preliminary data.</text>
</comment>
<accession>A0ABV6FRE2</accession>
<keyword evidence="2" id="KW-1185">Reference proteome</keyword>
<evidence type="ECO:0000313" key="2">
    <source>
        <dbReference type="Proteomes" id="UP001589797"/>
    </source>
</evidence>
<dbReference type="GO" id="GO:0016874">
    <property type="term" value="F:ligase activity"/>
    <property type="evidence" value="ECO:0007669"/>
    <property type="project" value="UniProtKB-KW"/>
</dbReference>
<gene>
    <name evidence="1" type="ORF">ACFFIP_06905</name>
</gene>